<keyword evidence="3" id="KW-1185">Reference proteome</keyword>
<evidence type="ECO:0000313" key="2">
    <source>
        <dbReference type="EMBL" id="MDE5415322.1"/>
    </source>
</evidence>
<feature type="compositionally biased region" description="Basic and acidic residues" evidence="1">
    <location>
        <begin position="86"/>
        <end position="96"/>
    </location>
</feature>
<dbReference type="RefSeq" id="WP_275119923.1">
    <property type="nucleotide sequence ID" value="NZ_JAOTPO010000015.1"/>
</dbReference>
<name>A0ABT5VJ38_9BACI</name>
<gene>
    <name evidence="2" type="ORF">N7Z68_18340</name>
</gene>
<feature type="compositionally biased region" description="Basic and acidic residues" evidence="1">
    <location>
        <begin position="1"/>
        <end position="14"/>
    </location>
</feature>
<protein>
    <submittedName>
        <fullName evidence="2">Cytosolic protein</fullName>
    </submittedName>
</protein>
<dbReference type="Proteomes" id="UP001148125">
    <property type="component" value="Unassembled WGS sequence"/>
</dbReference>
<feature type="compositionally biased region" description="Polar residues" evidence="1">
    <location>
        <begin position="15"/>
        <end position="30"/>
    </location>
</feature>
<evidence type="ECO:0000256" key="1">
    <source>
        <dbReference type="SAM" id="MobiDB-lite"/>
    </source>
</evidence>
<comment type="caution">
    <text evidence="2">The sequence shown here is derived from an EMBL/GenBank/DDBJ whole genome shotgun (WGS) entry which is preliminary data.</text>
</comment>
<feature type="region of interest" description="Disordered" evidence="1">
    <location>
        <begin position="74"/>
        <end position="102"/>
    </location>
</feature>
<organism evidence="2 3">
    <name type="scientific">Alkalihalobacterium chitinilyticum</name>
    <dbReference type="NCBI Taxonomy" id="2980103"/>
    <lineage>
        <taxon>Bacteria</taxon>
        <taxon>Bacillati</taxon>
        <taxon>Bacillota</taxon>
        <taxon>Bacilli</taxon>
        <taxon>Bacillales</taxon>
        <taxon>Bacillaceae</taxon>
        <taxon>Alkalihalobacterium</taxon>
    </lineage>
</organism>
<accession>A0ABT5VJ38</accession>
<dbReference type="EMBL" id="JAOTPO010000015">
    <property type="protein sequence ID" value="MDE5415322.1"/>
    <property type="molecule type" value="Genomic_DNA"/>
</dbReference>
<evidence type="ECO:0000313" key="3">
    <source>
        <dbReference type="Proteomes" id="UP001148125"/>
    </source>
</evidence>
<reference evidence="2" key="1">
    <citation type="submission" date="2024-05" db="EMBL/GenBank/DDBJ databases">
        <title>Alkalihalobacillus sp. strain MEB203 novel alkaliphilic bacterium from Lonar Lake, India.</title>
        <authorList>
            <person name="Joshi A."/>
            <person name="Thite S."/>
            <person name="Mengade P."/>
        </authorList>
    </citation>
    <scope>NUCLEOTIDE SEQUENCE</scope>
    <source>
        <strain evidence="2">MEB 203</strain>
    </source>
</reference>
<sequence>MDEQHPQRKDKEQVTEASYTDFSNVETQRNFIFPETLPEGPYGSPVNRPLGKSTPWREGQRSYSAFNYEFKSLHQNLPRQFPGAHPTHDDPDKNEEPPYTSK</sequence>
<feature type="region of interest" description="Disordered" evidence="1">
    <location>
        <begin position="1"/>
        <end position="58"/>
    </location>
</feature>
<proteinExistence type="predicted"/>